<evidence type="ECO:0000313" key="6">
    <source>
        <dbReference type="EMBL" id="PXX80210.1"/>
    </source>
</evidence>
<dbReference type="RefSeq" id="WP_022938011.1">
    <property type="nucleotide sequence ID" value="NZ_CAJKDA010000017.1"/>
</dbReference>
<evidence type="ECO:0000256" key="4">
    <source>
        <dbReference type="ARBA" id="ARBA00023163"/>
    </source>
</evidence>
<keyword evidence="4" id="KW-0804">Transcription</keyword>
<dbReference type="CDD" id="cd01109">
    <property type="entry name" value="HTH_YyaN"/>
    <property type="match status" value="1"/>
</dbReference>
<evidence type="ECO:0000259" key="5">
    <source>
        <dbReference type="PROSITE" id="PS50937"/>
    </source>
</evidence>
<evidence type="ECO:0000256" key="2">
    <source>
        <dbReference type="ARBA" id="ARBA00023015"/>
    </source>
</evidence>
<dbReference type="GO" id="GO:0003677">
    <property type="term" value="F:DNA binding"/>
    <property type="evidence" value="ECO:0007669"/>
    <property type="project" value="UniProtKB-KW"/>
</dbReference>
<evidence type="ECO:0000313" key="7">
    <source>
        <dbReference type="Proteomes" id="UP000247612"/>
    </source>
</evidence>
<dbReference type="Proteomes" id="UP000247612">
    <property type="component" value="Unassembled WGS sequence"/>
</dbReference>
<comment type="caution">
    <text evidence="6">The sequence shown here is derived from an EMBL/GenBank/DDBJ whole genome shotgun (WGS) entry which is preliminary data.</text>
</comment>
<dbReference type="GO" id="GO:0003700">
    <property type="term" value="F:DNA-binding transcription factor activity"/>
    <property type="evidence" value="ECO:0007669"/>
    <property type="project" value="InterPro"/>
</dbReference>
<name>A0A2V2EV13_9FIRM</name>
<dbReference type="Gene3D" id="1.10.1660.10">
    <property type="match status" value="1"/>
</dbReference>
<keyword evidence="1" id="KW-0678">Repressor</keyword>
<dbReference type="STRING" id="1034346.GCA_000313565_01708"/>
<proteinExistence type="predicted"/>
<reference evidence="6 7" key="1">
    <citation type="submission" date="2018-05" db="EMBL/GenBank/DDBJ databases">
        <title>Genomic Encyclopedia of Type Strains, Phase IV (KMG-IV): sequencing the most valuable type-strain genomes for metagenomic binning, comparative biology and taxonomic classification.</title>
        <authorList>
            <person name="Goeker M."/>
        </authorList>
    </citation>
    <scope>NUCLEOTIDE SEQUENCE [LARGE SCALE GENOMIC DNA]</scope>
    <source>
        <strain evidence="6 7">JC118</strain>
    </source>
</reference>
<accession>A0A2V2EV13</accession>
<evidence type="ECO:0000256" key="1">
    <source>
        <dbReference type="ARBA" id="ARBA00022491"/>
    </source>
</evidence>
<organism evidence="6 7">
    <name type="scientific">Dielma fastidiosa</name>
    <dbReference type="NCBI Taxonomy" id="1034346"/>
    <lineage>
        <taxon>Bacteria</taxon>
        <taxon>Bacillati</taxon>
        <taxon>Bacillota</taxon>
        <taxon>Erysipelotrichia</taxon>
        <taxon>Erysipelotrichales</taxon>
        <taxon>Erysipelotrichaceae</taxon>
        <taxon>Dielma</taxon>
    </lineage>
</organism>
<keyword evidence="7" id="KW-1185">Reference proteome</keyword>
<dbReference type="PANTHER" id="PTHR30204">
    <property type="entry name" value="REDOX-CYCLING DRUG-SENSING TRANSCRIPTIONAL ACTIVATOR SOXR"/>
    <property type="match status" value="1"/>
</dbReference>
<dbReference type="InterPro" id="IPR000551">
    <property type="entry name" value="MerR-type_HTH_dom"/>
</dbReference>
<dbReference type="InterPro" id="IPR009061">
    <property type="entry name" value="DNA-bd_dom_put_sf"/>
</dbReference>
<dbReference type="AlphaFoldDB" id="A0A2V2EV13"/>
<dbReference type="SMART" id="SM00422">
    <property type="entry name" value="HTH_MERR"/>
    <property type="match status" value="1"/>
</dbReference>
<evidence type="ECO:0000256" key="3">
    <source>
        <dbReference type="ARBA" id="ARBA00023125"/>
    </source>
</evidence>
<keyword evidence="2" id="KW-0805">Transcription regulation</keyword>
<dbReference type="InterPro" id="IPR047057">
    <property type="entry name" value="MerR_fam"/>
</dbReference>
<dbReference type="EMBL" id="QJKH01000004">
    <property type="protein sequence ID" value="PXX80210.1"/>
    <property type="molecule type" value="Genomic_DNA"/>
</dbReference>
<protein>
    <submittedName>
        <fullName evidence="6">DNA-binding transcriptional MerR regulator</fullName>
    </submittedName>
</protein>
<dbReference type="SUPFAM" id="SSF46955">
    <property type="entry name" value="Putative DNA-binding domain"/>
    <property type="match status" value="1"/>
</dbReference>
<keyword evidence="3 6" id="KW-0238">DNA-binding</keyword>
<dbReference type="Pfam" id="PF13411">
    <property type="entry name" value="MerR_1"/>
    <property type="match status" value="1"/>
</dbReference>
<dbReference type="PROSITE" id="PS50937">
    <property type="entry name" value="HTH_MERR_2"/>
    <property type="match status" value="1"/>
</dbReference>
<feature type="domain" description="HTH merR-type" evidence="5">
    <location>
        <begin position="1"/>
        <end position="70"/>
    </location>
</feature>
<gene>
    <name evidence="6" type="ORF">DES51_104216</name>
</gene>
<dbReference type="PANTHER" id="PTHR30204:SF69">
    <property type="entry name" value="MERR-FAMILY TRANSCRIPTIONAL REGULATOR"/>
    <property type="match status" value="1"/>
</dbReference>
<dbReference type="OrthoDB" id="6160at2"/>
<sequence>MFNMKEACLKTGLTYETLKFYCNEGLVPNVKRDNHNYRVFDERDIEWIRSLSCLKNCGMGIKEMQHYVTLCLMGSSSIPTRKMILADKKQALLAQLNQINESIAYIDAKQQYYDDVLSNKIEYTSNLINQ</sequence>